<evidence type="ECO:0000313" key="3">
    <source>
        <dbReference type="Proteomes" id="UP001059597"/>
    </source>
</evidence>
<dbReference type="RefSeq" id="WP_261954757.1">
    <property type="nucleotide sequence ID" value="NZ_AP026073.1"/>
</dbReference>
<dbReference type="EMBL" id="AP026073">
    <property type="protein sequence ID" value="BDM71112.1"/>
    <property type="molecule type" value="Genomic_DNA"/>
</dbReference>
<evidence type="ECO:0000313" key="2">
    <source>
        <dbReference type="EMBL" id="BDM71112.1"/>
    </source>
</evidence>
<reference evidence="2" key="1">
    <citation type="submission" date="2022-06" db="EMBL/GenBank/DDBJ databases">
        <title>Complete genome sequence of Streptomyces nigrescens HEK616.</title>
        <authorList>
            <person name="Asamizu S."/>
            <person name="Onaka H."/>
        </authorList>
    </citation>
    <scope>NUCLEOTIDE SEQUENCE</scope>
    <source>
        <strain evidence="2">HEK616</strain>
    </source>
</reference>
<accession>A0ABM7ZXL4</accession>
<sequence length="44" mass="4665">MEPTTTLRHAADPPPTTEGTVAPEPAAPATTRAARPIETVKNWL</sequence>
<feature type="region of interest" description="Disordered" evidence="1">
    <location>
        <begin position="1"/>
        <end position="44"/>
    </location>
</feature>
<evidence type="ECO:0000256" key="1">
    <source>
        <dbReference type="SAM" id="MobiDB-lite"/>
    </source>
</evidence>
<dbReference type="Proteomes" id="UP001059597">
    <property type="component" value="Chromosome"/>
</dbReference>
<keyword evidence="3" id="KW-1185">Reference proteome</keyword>
<proteinExistence type="predicted"/>
<name>A0ABM7ZXL4_STRNI</name>
<organism evidence="2 3">
    <name type="scientific">Streptomyces nigrescens</name>
    <dbReference type="NCBI Taxonomy" id="1920"/>
    <lineage>
        <taxon>Bacteria</taxon>
        <taxon>Bacillati</taxon>
        <taxon>Actinomycetota</taxon>
        <taxon>Actinomycetes</taxon>
        <taxon>Kitasatosporales</taxon>
        <taxon>Streptomycetaceae</taxon>
        <taxon>Streptomyces</taxon>
    </lineage>
</organism>
<feature type="compositionally biased region" description="Low complexity" evidence="1">
    <location>
        <begin position="17"/>
        <end position="44"/>
    </location>
</feature>
<protein>
    <submittedName>
        <fullName evidence="2">Uncharacterized protein</fullName>
    </submittedName>
</protein>
<gene>
    <name evidence="2" type="ORF">HEK616_45990</name>
</gene>